<comment type="function">
    <text evidence="4">Functions in the N-end rule pathway of protein degradation where it conjugates Leu, Phe and, less efficiently, Met from aminoacyl-tRNAs to the N-termini of proteins containing an N-terminal arginine or lysine.</text>
</comment>
<comment type="catalytic activity">
    <reaction evidence="4">
        <text>N-terminal L-lysyl-[protein] + L-leucyl-tRNA(Leu) = N-terminal L-leucyl-L-lysyl-[protein] + tRNA(Leu) + H(+)</text>
        <dbReference type="Rhea" id="RHEA:12340"/>
        <dbReference type="Rhea" id="RHEA-COMP:9613"/>
        <dbReference type="Rhea" id="RHEA-COMP:9622"/>
        <dbReference type="Rhea" id="RHEA-COMP:12670"/>
        <dbReference type="Rhea" id="RHEA-COMP:12671"/>
        <dbReference type="ChEBI" id="CHEBI:15378"/>
        <dbReference type="ChEBI" id="CHEBI:65249"/>
        <dbReference type="ChEBI" id="CHEBI:78442"/>
        <dbReference type="ChEBI" id="CHEBI:78494"/>
        <dbReference type="ChEBI" id="CHEBI:133043"/>
        <dbReference type="EC" id="2.3.2.6"/>
    </reaction>
</comment>
<evidence type="ECO:0000313" key="5">
    <source>
        <dbReference type="EMBL" id="MBL7631214.1"/>
    </source>
</evidence>
<keyword evidence="6" id="KW-1185">Reference proteome</keyword>
<evidence type="ECO:0000313" key="6">
    <source>
        <dbReference type="Proteomes" id="UP000604475"/>
    </source>
</evidence>
<dbReference type="InterPro" id="IPR004616">
    <property type="entry name" value="Leu/Phe-tRNA_Trfase"/>
</dbReference>
<dbReference type="InterPro" id="IPR042203">
    <property type="entry name" value="Leu/Phe-tRNA_Trfase_C"/>
</dbReference>
<dbReference type="SUPFAM" id="SSF55729">
    <property type="entry name" value="Acyl-CoA N-acyltransferases (Nat)"/>
    <property type="match status" value="1"/>
</dbReference>
<dbReference type="AlphaFoldDB" id="A0A937UPU0"/>
<dbReference type="EMBL" id="JAEACQ010000262">
    <property type="protein sequence ID" value="MBL7631214.1"/>
    <property type="molecule type" value="Genomic_DNA"/>
</dbReference>
<dbReference type="Gene3D" id="3.40.630.70">
    <property type="entry name" value="Leucyl/phenylalanyl-tRNA-protein transferase, C-terminal domain"/>
    <property type="match status" value="1"/>
</dbReference>
<dbReference type="EC" id="2.3.2.6" evidence="4"/>
<sequence length="270" mass="28877">MAGLTARPDPPGPSWWDDLALEAAPADAPVAVGGRPTPETLIGAYRAGAFPWPSEDVTAVVGMHRLVLHLLAAGARVGLLHGRRPRPGDLPWWCPQPRAVIPAGGVRASASLRRRVRSCGWTTTVNRCFDEVVARCRRTGPEVWITDELRAGYARLHTLGWAHSVEVWDGEELVGGQFGILVGGVHVGESMFHARTDASKVALLDLDARFTAAGGSLIDVQIATDHLRGLGAVEIPRGAYLATLRAVRDADVRLVTDQLPVARLAAPRTG</sequence>
<gene>
    <name evidence="4" type="primary">aat</name>
    <name evidence="5" type="ORF">I7412_29450</name>
</gene>
<comment type="catalytic activity">
    <reaction evidence="4">
        <text>N-terminal L-arginyl-[protein] + L-leucyl-tRNA(Leu) = N-terminal L-leucyl-L-arginyl-[protein] + tRNA(Leu) + H(+)</text>
        <dbReference type="Rhea" id="RHEA:50416"/>
        <dbReference type="Rhea" id="RHEA-COMP:9613"/>
        <dbReference type="Rhea" id="RHEA-COMP:9622"/>
        <dbReference type="Rhea" id="RHEA-COMP:12672"/>
        <dbReference type="Rhea" id="RHEA-COMP:12673"/>
        <dbReference type="ChEBI" id="CHEBI:15378"/>
        <dbReference type="ChEBI" id="CHEBI:64719"/>
        <dbReference type="ChEBI" id="CHEBI:78442"/>
        <dbReference type="ChEBI" id="CHEBI:78494"/>
        <dbReference type="ChEBI" id="CHEBI:133044"/>
        <dbReference type="EC" id="2.3.2.6"/>
    </reaction>
</comment>
<dbReference type="GO" id="GO:0005737">
    <property type="term" value="C:cytoplasm"/>
    <property type="evidence" value="ECO:0007669"/>
    <property type="project" value="UniProtKB-SubCell"/>
</dbReference>
<dbReference type="PANTHER" id="PTHR30098">
    <property type="entry name" value="LEUCYL/PHENYLALANYL-TRNA--PROTEIN TRANSFERASE"/>
    <property type="match status" value="1"/>
</dbReference>
<keyword evidence="3 4" id="KW-0012">Acyltransferase</keyword>
<dbReference type="NCBIfam" id="TIGR00667">
    <property type="entry name" value="aat"/>
    <property type="match status" value="1"/>
</dbReference>
<comment type="similarity">
    <text evidence="4">Belongs to the L/F-transferase family.</text>
</comment>
<evidence type="ECO:0000256" key="1">
    <source>
        <dbReference type="ARBA" id="ARBA00022490"/>
    </source>
</evidence>
<reference evidence="5" key="1">
    <citation type="submission" date="2020-12" db="EMBL/GenBank/DDBJ databases">
        <title>Genomic characterization of non-nitrogen-fixing Frankia strains.</title>
        <authorList>
            <person name="Carlos-Shanley C."/>
            <person name="Guerra T."/>
            <person name="Hahn D."/>
        </authorList>
    </citation>
    <scope>NUCLEOTIDE SEQUENCE</scope>
    <source>
        <strain evidence="5">CN6</strain>
    </source>
</reference>
<dbReference type="Proteomes" id="UP000604475">
    <property type="component" value="Unassembled WGS sequence"/>
</dbReference>
<dbReference type="GO" id="GO:0030163">
    <property type="term" value="P:protein catabolic process"/>
    <property type="evidence" value="ECO:0007669"/>
    <property type="project" value="UniProtKB-UniRule"/>
</dbReference>
<evidence type="ECO:0000256" key="2">
    <source>
        <dbReference type="ARBA" id="ARBA00022679"/>
    </source>
</evidence>
<dbReference type="HAMAP" id="MF_00688">
    <property type="entry name" value="Leu_Phe_trans"/>
    <property type="match status" value="1"/>
</dbReference>
<dbReference type="GO" id="GO:0008914">
    <property type="term" value="F:leucyl-tRNA--protein transferase activity"/>
    <property type="evidence" value="ECO:0007669"/>
    <property type="project" value="UniProtKB-UniRule"/>
</dbReference>
<dbReference type="RefSeq" id="WP_203007323.1">
    <property type="nucleotide sequence ID" value="NZ_JADWYU010000110.1"/>
</dbReference>
<keyword evidence="2 4" id="KW-0808">Transferase</keyword>
<evidence type="ECO:0000256" key="4">
    <source>
        <dbReference type="HAMAP-Rule" id="MF_00688"/>
    </source>
</evidence>
<comment type="catalytic activity">
    <reaction evidence="4">
        <text>L-phenylalanyl-tRNA(Phe) + an N-terminal L-alpha-aminoacyl-[protein] = an N-terminal L-phenylalanyl-L-alpha-aminoacyl-[protein] + tRNA(Phe)</text>
        <dbReference type="Rhea" id="RHEA:43632"/>
        <dbReference type="Rhea" id="RHEA-COMP:9668"/>
        <dbReference type="Rhea" id="RHEA-COMP:9699"/>
        <dbReference type="Rhea" id="RHEA-COMP:10636"/>
        <dbReference type="Rhea" id="RHEA-COMP:10637"/>
        <dbReference type="ChEBI" id="CHEBI:78442"/>
        <dbReference type="ChEBI" id="CHEBI:78531"/>
        <dbReference type="ChEBI" id="CHEBI:78597"/>
        <dbReference type="ChEBI" id="CHEBI:83561"/>
        <dbReference type="EC" id="2.3.2.6"/>
    </reaction>
</comment>
<protein>
    <recommendedName>
        <fullName evidence="4">Leucyl/phenylalanyl-tRNA--protein transferase</fullName>
        <ecNumber evidence="4">2.3.2.6</ecNumber>
    </recommendedName>
    <alternativeName>
        <fullName evidence="4">L/F-transferase</fullName>
    </alternativeName>
    <alternativeName>
        <fullName evidence="4">Leucyltransferase</fullName>
    </alternativeName>
    <alternativeName>
        <fullName evidence="4">Phenyalanyltransferase</fullName>
    </alternativeName>
</protein>
<accession>A0A937UPU0</accession>
<evidence type="ECO:0000256" key="3">
    <source>
        <dbReference type="ARBA" id="ARBA00023315"/>
    </source>
</evidence>
<keyword evidence="1 4" id="KW-0963">Cytoplasm</keyword>
<organism evidence="5 6">
    <name type="scientific">Frankia nepalensis</name>
    <dbReference type="NCBI Taxonomy" id="1836974"/>
    <lineage>
        <taxon>Bacteria</taxon>
        <taxon>Bacillati</taxon>
        <taxon>Actinomycetota</taxon>
        <taxon>Actinomycetes</taxon>
        <taxon>Frankiales</taxon>
        <taxon>Frankiaceae</taxon>
        <taxon>Frankia</taxon>
    </lineage>
</organism>
<dbReference type="InterPro" id="IPR016181">
    <property type="entry name" value="Acyl_CoA_acyltransferase"/>
</dbReference>
<proteinExistence type="inferred from homology"/>
<dbReference type="Gene3D" id="3.30.70.3550">
    <property type="entry name" value="Leucyl/phenylalanyl-tRNA-protein transferase, N-terminal domain"/>
    <property type="match status" value="1"/>
</dbReference>
<dbReference type="Pfam" id="PF03588">
    <property type="entry name" value="Leu_Phe_trans"/>
    <property type="match status" value="1"/>
</dbReference>
<dbReference type="PANTHER" id="PTHR30098:SF2">
    <property type="entry name" value="LEUCYL_PHENYLALANYL-TRNA--PROTEIN TRANSFERASE"/>
    <property type="match status" value="1"/>
</dbReference>
<dbReference type="InterPro" id="IPR042221">
    <property type="entry name" value="Leu/Phe-tRNA_Trfase_N"/>
</dbReference>
<name>A0A937UPU0_9ACTN</name>
<comment type="subcellular location">
    <subcellularLocation>
        <location evidence="4">Cytoplasm</location>
    </subcellularLocation>
</comment>
<comment type="caution">
    <text evidence="5">The sequence shown here is derived from an EMBL/GenBank/DDBJ whole genome shotgun (WGS) entry which is preliminary data.</text>
</comment>